<reference evidence="1" key="1">
    <citation type="submission" date="2021-06" db="EMBL/GenBank/DDBJ databases">
        <authorList>
            <person name="Kallberg Y."/>
            <person name="Tangrot J."/>
            <person name="Rosling A."/>
        </authorList>
    </citation>
    <scope>NUCLEOTIDE SEQUENCE</scope>
    <source>
        <strain evidence="1">FL130A</strain>
    </source>
</reference>
<accession>A0A9N9IPJ1</accession>
<evidence type="ECO:0000313" key="1">
    <source>
        <dbReference type="EMBL" id="CAG8742695.1"/>
    </source>
</evidence>
<dbReference type="Proteomes" id="UP000789508">
    <property type="component" value="Unassembled WGS sequence"/>
</dbReference>
<gene>
    <name evidence="1" type="ORF">ALEPTO_LOCUS13014</name>
</gene>
<keyword evidence="2" id="KW-1185">Reference proteome</keyword>
<evidence type="ECO:0000313" key="2">
    <source>
        <dbReference type="Proteomes" id="UP000789508"/>
    </source>
</evidence>
<sequence>PKVKINIYHCTAAGKVKGDFNIPMTDEDIKEIKILAGRFGNQFYNKDELKRKVDSLDDPKLFD</sequence>
<protein>
    <submittedName>
        <fullName evidence="1">8072_t:CDS:1</fullName>
    </submittedName>
</protein>
<dbReference type="EMBL" id="CAJVPS010036139">
    <property type="protein sequence ID" value="CAG8742695.1"/>
    <property type="molecule type" value="Genomic_DNA"/>
</dbReference>
<organism evidence="1 2">
    <name type="scientific">Ambispora leptoticha</name>
    <dbReference type="NCBI Taxonomy" id="144679"/>
    <lineage>
        <taxon>Eukaryota</taxon>
        <taxon>Fungi</taxon>
        <taxon>Fungi incertae sedis</taxon>
        <taxon>Mucoromycota</taxon>
        <taxon>Glomeromycotina</taxon>
        <taxon>Glomeromycetes</taxon>
        <taxon>Archaeosporales</taxon>
        <taxon>Ambisporaceae</taxon>
        <taxon>Ambispora</taxon>
    </lineage>
</organism>
<name>A0A9N9IPJ1_9GLOM</name>
<feature type="non-terminal residue" evidence="1">
    <location>
        <position position="1"/>
    </location>
</feature>
<comment type="caution">
    <text evidence="1">The sequence shown here is derived from an EMBL/GenBank/DDBJ whole genome shotgun (WGS) entry which is preliminary data.</text>
</comment>
<proteinExistence type="predicted"/>
<dbReference type="AlphaFoldDB" id="A0A9N9IPJ1"/>